<feature type="region of interest" description="Disordered" evidence="2">
    <location>
        <begin position="94"/>
        <end position="164"/>
    </location>
</feature>
<evidence type="ECO:0000259" key="3">
    <source>
        <dbReference type="PROSITE" id="PS51306"/>
    </source>
</evidence>
<feature type="compositionally biased region" description="Basic residues" evidence="2">
    <location>
        <begin position="241"/>
        <end position="265"/>
    </location>
</feature>
<feature type="compositionally biased region" description="Basic and acidic residues" evidence="2">
    <location>
        <begin position="208"/>
        <end position="240"/>
    </location>
</feature>
<keyword evidence="5" id="KW-1185">Reference proteome</keyword>
<evidence type="ECO:0000256" key="2">
    <source>
        <dbReference type="SAM" id="MobiDB-lite"/>
    </source>
</evidence>
<dbReference type="EMBL" id="JAXCGZ010015642">
    <property type="protein sequence ID" value="KAK7069967.1"/>
    <property type="molecule type" value="Genomic_DNA"/>
</dbReference>
<feature type="compositionally biased region" description="Basic and acidic residues" evidence="2">
    <location>
        <begin position="115"/>
        <end position="124"/>
    </location>
</feature>
<feature type="domain" description="ASD1" evidence="3">
    <location>
        <begin position="251"/>
        <end position="335"/>
    </location>
</feature>
<feature type="compositionally biased region" description="Basic and acidic residues" evidence="2">
    <location>
        <begin position="323"/>
        <end position="347"/>
    </location>
</feature>
<proteinExistence type="predicted"/>
<dbReference type="PROSITE" id="PS51306">
    <property type="entry name" value="ASD1"/>
    <property type="match status" value="1"/>
</dbReference>
<name>A0AAN9A551_HALRR</name>
<feature type="compositionally biased region" description="Polar residues" evidence="2">
    <location>
        <begin position="126"/>
        <end position="137"/>
    </location>
</feature>
<reference evidence="4 5" key="1">
    <citation type="submission" date="2023-11" db="EMBL/GenBank/DDBJ databases">
        <title>Halocaridina rubra genome assembly.</title>
        <authorList>
            <person name="Smith C."/>
        </authorList>
    </citation>
    <scope>NUCLEOTIDE SEQUENCE [LARGE SCALE GENOMIC DNA]</scope>
    <source>
        <strain evidence="4">EP-1</strain>
        <tissue evidence="4">Whole</tissue>
    </source>
</reference>
<dbReference type="GO" id="GO:0051015">
    <property type="term" value="F:actin filament binding"/>
    <property type="evidence" value="ECO:0007669"/>
    <property type="project" value="InterPro"/>
</dbReference>
<feature type="non-terminal residue" evidence="4">
    <location>
        <position position="1"/>
    </location>
</feature>
<evidence type="ECO:0000313" key="4">
    <source>
        <dbReference type="EMBL" id="KAK7069967.1"/>
    </source>
</evidence>
<keyword evidence="1" id="KW-0009">Actin-binding</keyword>
<gene>
    <name evidence="4" type="ORF">SK128_011494</name>
</gene>
<comment type="caution">
    <text evidence="4">The sequence shown here is derived from an EMBL/GenBank/DDBJ whole genome shotgun (WGS) entry which is preliminary data.</text>
</comment>
<accession>A0AAN9A551</accession>
<organism evidence="4 5">
    <name type="scientific">Halocaridina rubra</name>
    <name type="common">Hawaiian red shrimp</name>
    <dbReference type="NCBI Taxonomy" id="373956"/>
    <lineage>
        <taxon>Eukaryota</taxon>
        <taxon>Metazoa</taxon>
        <taxon>Ecdysozoa</taxon>
        <taxon>Arthropoda</taxon>
        <taxon>Crustacea</taxon>
        <taxon>Multicrustacea</taxon>
        <taxon>Malacostraca</taxon>
        <taxon>Eumalacostraca</taxon>
        <taxon>Eucarida</taxon>
        <taxon>Decapoda</taxon>
        <taxon>Pleocyemata</taxon>
        <taxon>Caridea</taxon>
        <taxon>Atyoidea</taxon>
        <taxon>Atyidae</taxon>
        <taxon>Halocaridina</taxon>
    </lineage>
</organism>
<evidence type="ECO:0000313" key="5">
    <source>
        <dbReference type="Proteomes" id="UP001381693"/>
    </source>
</evidence>
<dbReference type="InterPro" id="IPR014800">
    <property type="entry name" value="ASD1_dom"/>
</dbReference>
<dbReference type="Proteomes" id="UP001381693">
    <property type="component" value="Unassembled WGS sequence"/>
</dbReference>
<protein>
    <recommendedName>
        <fullName evidence="3">ASD1 domain-containing protein</fullName>
    </recommendedName>
</protein>
<feature type="region of interest" description="Disordered" evidence="2">
    <location>
        <begin position="186"/>
        <end position="347"/>
    </location>
</feature>
<feature type="compositionally biased region" description="Low complexity" evidence="2">
    <location>
        <begin position="271"/>
        <end position="307"/>
    </location>
</feature>
<dbReference type="AlphaFoldDB" id="A0AAN9A551"/>
<sequence>QEEKENIEKAERLYNRCLEVNPQHPTGKAALHALCIKLGRVPEKVESPVIENPLHDLKELELELEFKKESDKQLIESALVKAFLEKHNITIEDETTLKEPSPLSSSPEMSNRNVKSKDKSKEDGNENSQRKSLSPVSQKFAMQEGVWKPPPDINTTSSFMSQPPPFRAPVCNFPPHFDPNVVPPMFLRPPPSVYPPKASTSTVSQEDDGYRARVDEFLRDIAVPRESSSTKKSNEKEKKVEKRMKKRKDSSKKAKKRRLKSRSRDRRSEKSSSSSNSSTSSDSSGSSSSSSSRSSSTHSSRSSSSSRSLKRKKRKSTSFSKRTSFEEAEKMSKKALKGHKDYLKEDSEKMLVEHGFRDTKFLN</sequence>
<evidence type="ECO:0000256" key="1">
    <source>
        <dbReference type="PROSITE-ProRule" id="PRU00637"/>
    </source>
</evidence>